<keyword evidence="4" id="KW-1185">Reference proteome</keyword>
<dbReference type="InterPro" id="IPR010982">
    <property type="entry name" value="Lambda_DNA-bd_dom_sf"/>
</dbReference>
<keyword evidence="1" id="KW-0238">DNA-binding</keyword>
<dbReference type="PANTHER" id="PTHR46797:SF1">
    <property type="entry name" value="METHYLPHOSPHONATE SYNTHASE"/>
    <property type="match status" value="1"/>
</dbReference>
<dbReference type="CDD" id="cd00093">
    <property type="entry name" value="HTH_XRE"/>
    <property type="match status" value="1"/>
</dbReference>
<evidence type="ECO:0000256" key="1">
    <source>
        <dbReference type="ARBA" id="ARBA00023125"/>
    </source>
</evidence>
<protein>
    <submittedName>
        <fullName evidence="3">XRE family transcriptional regulator</fullName>
    </submittedName>
</protein>
<evidence type="ECO:0000313" key="4">
    <source>
        <dbReference type="Proteomes" id="UP000291485"/>
    </source>
</evidence>
<organism evidence="3 4">
    <name type="scientific">Pedobacter frigidisoli</name>
    <dbReference type="NCBI Taxonomy" id="2530455"/>
    <lineage>
        <taxon>Bacteria</taxon>
        <taxon>Pseudomonadati</taxon>
        <taxon>Bacteroidota</taxon>
        <taxon>Sphingobacteriia</taxon>
        <taxon>Sphingobacteriales</taxon>
        <taxon>Sphingobacteriaceae</taxon>
        <taxon>Pedobacter</taxon>
    </lineage>
</organism>
<dbReference type="AlphaFoldDB" id="A0A4R0NIW2"/>
<dbReference type="GO" id="GO:0003700">
    <property type="term" value="F:DNA-binding transcription factor activity"/>
    <property type="evidence" value="ECO:0007669"/>
    <property type="project" value="TreeGrafter"/>
</dbReference>
<dbReference type="PANTHER" id="PTHR46797">
    <property type="entry name" value="HTH-TYPE TRANSCRIPTIONAL REGULATOR"/>
    <property type="match status" value="1"/>
</dbReference>
<gene>
    <name evidence="3" type="ORF">EZ449_21280</name>
</gene>
<dbReference type="InterPro" id="IPR001387">
    <property type="entry name" value="Cro/C1-type_HTH"/>
</dbReference>
<evidence type="ECO:0000313" key="3">
    <source>
        <dbReference type="EMBL" id="TCC99747.1"/>
    </source>
</evidence>
<accession>A0A4R0NIW2</accession>
<dbReference type="Pfam" id="PF01381">
    <property type="entry name" value="HTH_3"/>
    <property type="match status" value="1"/>
</dbReference>
<proteinExistence type="predicted"/>
<dbReference type="OrthoDB" id="674774at2"/>
<name>A0A4R0NIW2_9SPHI</name>
<comment type="caution">
    <text evidence="3">The sequence shown here is derived from an EMBL/GenBank/DDBJ whole genome shotgun (WGS) entry which is preliminary data.</text>
</comment>
<dbReference type="Gene3D" id="1.10.260.40">
    <property type="entry name" value="lambda repressor-like DNA-binding domains"/>
    <property type="match status" value="1"/>
</dbReference>
<reference evidence="3 4" key="1">
    <citation type="submission" date="2019-02" db="EMBL/GenBank/DDBJ databases">
        <title>Pedobacter sp. RP-3-11 sp. nov., isolated from Arctic soil.</title>
        <authorList>
            <person name="Dahal R.H."/>
        </authorList>
    </citation>
    <scope>NUCLEOTIDE SEQUENCE [LARGE SCALE GENOMIC DNA]</scope>
    <source>
        <strain evidence="3 4">RP-3-11</strain>
    </source>
</reference>
<dbReference type="SMART" id="SM00530">
    <property type="entry name" value="HTH_XRE"/>
    <property type="match status" value="1"/>
</dbReference>
<sequence>METSEKTNRMHLGRKISRIRELRGMKQEALAVELGISQQAISKLEQSEVIEDSTLEKIANVLGVTSQAIKEYSDEAVFNIISNTFHNTSSDNSTLIASSLNYQPTFNTIEKIVELYERLLASEKEKNDLLTNNKSSKAN</sequence>
<dbReference type="Proteomes" id="UP000291485">
    <property type="component" value="Unassembled WGS sequence"/>
</dbReference>
<dbReference type="GO" id="GO:0003677">
    <property type="term" value="F:DNA binding"/>
    <property type="evidence" value="ECO:0007669"/>
    <property type="project" value="UniProtKB-KW"/>
</dbReference>
<dbReference type="EMBL" id="SJSN01000028">
    <property type="protein sequence ID" value="TCC99747.1"/>
    <property type="molecule type" value="Genomic_DNA"/>
</dbReference>
<dbReference type="InterPro" id="IPR050807">
    <property type="entry name" value="TransReg_Diox_bact_type"/>
</dbReference>
<dbReference type="GO" id="GO:0005829">
    <property type="term" value="C:cytosol"/>
    <property type="evidence" value="ECO:0007669"/>
    <property type="project" value="TreeGrafter"/>
</dbReference>
<evidence type="ECO:0000259" key="2">
    <source>
        <dbReference type="PROSITE" id="PS50943"/>
    </source>
</evidence>
<dbReference type="SUPFAM" id="SSF47413">
    <property type="entry name" value="lambda repressor-like DNA-binding domains"/>
    <property type="match status" value="1"/>
</dbReference>
<feature type="domain" description="HTH cro/C1-type" evidence="2">
    <location>
        <begin position="16"/>
        <end position="69"/>
    </location>
</feature>
<dbReference type="RefSeq" id="WP_131562720.1">
    <property type="nucleotide sequence ID" value="NZ_SJSN01000028.1"/>
</dbReference>
<dbReference type="PROSITE" id="PS50943">
    <property type="entry name" value="HTH_CROC1"/>
    <property type="match status" value="1"/>
</dbReference>